<protein>
    <submittedName>
        <fullName evidence="2">Putative membrane protein</fullName>
    </submittedName>
</protein>
<evidence type="ECO:0000256" key="1">
    <source>
        <dbReference type="SAM" id="Phobius"/>
    </source>
</evidence>
<feature type="transmembrane region" description="Helical" evidence="1">
    <location>
        <begin position="207"/>
        <end position="225"/>
    </location>
</feature>
<proteinExistence type="predicted"/>
<dbReference type="Proteomes" id="UP000503264">
    <property type="component" value="Chromosome"/>
</dbReference>
<feature type="transmembrane region" description="Helical" evidence="1">
    <location>
        <begin position="257"/>
        <end position="277"/>
    </location>
</feature>
<evidence type="ECO:0000313" key="2">
    <source>
        <dbReference type="EMBL" id="QCD45700.1"/>
    </source>
</evidence>
<feature type="transmembrane region" description="Helical" evidence="1">
    <location>
        <begin position="577"/>
        <end position="596"/>
    </location>
</feature>
<name>A0A6G5QJ59_9BACT</name>
<feature type="transmembrane region" description="Helical" evidence="1">
    <location>
        <begin position="373"/>
        <end position="392"/>
    </location>
</feature>
<dbReference type="AlphaFoldDB" id="A0A6G5QJ59"/>
<accession>A0A6G5QJ59</accession>
<keyword evidence="1" id="KW-0472">Membrane</keyword>
<feature type="transmembrane region" description="Helical" evidence="1">
    <location>
        <begin position="602"/>
        <end position="620"/>
    </location>
</feature>
<sequence length="683" mass="76474">MKKTLAIFSFIFLLLCFYVGFNFHRVNNDIFSFLNISQNAVFKALNDNLANEINILVKDEASLKKLENFKIFSEIFYKIENLDELQNELKLAKLALFKGEIDDEFKNLVIKNIYSPINGGLLGLKDDILGLLNFASILNLGSNIKIDTKTGFLRADDFIYAKATLKDNYDQNELLKAYKMLKNDGAIVSGGAIFSAFGKAQGVKESAVMGVVGVILCVAFLLTMFCSFKIFFIFLAPIFGFVCGLSGSFLFFENVHILVIVISTSLVGLMLDFSCGWLGLEREKTINASSVFKLKRLFLLALLITAGGYLLFLLSPMNFLHQIAIFSVFGLFGSFLISYFLIPKIFDGTKFKNVNFIENLLLKSENFFVKLKFSPFYAVLLVLVCLILFGFADFKDDVRNYASSPKELISDAQKLSKISGVKSDLRLVFTQDVNADLTALSKVANISYLYGFINDPSRQELIKQKLKSLHFSDFDDEIKSEIDALVILNESELKNLKILKNFSFFFENPNYIVINEIKDRAKFDEILSQNGLKFYDLTQMINENLTAVKINALCLKLLGIALAFVLLYFVFDLKRALVLTGLIFGVSIVTLTIFLLFLDINIFVVFGVILASAVGVDYLLFALKEASSKDKIFGISVAGITSIFSFGVLCMSQTHAVFSFGASVCVAIFLNMLCAFILSSKYK</sequence>
<feature type="transmembrane region" description="Helical" evidence="1">
    <location>
        <begin position="655"/>
        <end position="678"/>
    </location>
</feature>
<gene>
    <name evidence="2" type="ORF">CMUC_1961</name>
</gene>
<organism evidence="2 3">
    <name type="scientific">Campylobacter mucosalis CCUG 21559</name>
    <dbReference type="NCBI Taxonomy" id="1032067"/>
    <lineage>
        <taxon>Bacteria</taxon>
        <taxon>Pseudomonadati</taxon>
        <taxon>Campylobacterota</taxon>
        <taxon>Epsilonproteobacteria</taxon>
        <taxon>Campylobacterales</taxon>
        <taxon>Campylobacteraceae</taxon>
        <taxon>Campylobacter</taxon>
    </lineage>
</organism>
<feature type="transmembrane region" description="Helical" evidence="1">
    <location>
        <begin position="232"/>
        <end position="251"/>
    </location>
</feature>
<dbReference type="SUPFAM" id="SSF82866">
    <property type="entry name" value="Multidrug efflux transporter AcrB transmembrane domain"/>
    <property type="match status" value="2"/>
</dbReference>
<reference evidence="2 3" key="1">
    <citation type="submission" date="2016-07" db="EMBL/GenBank/DDBJ databases">
        <title>Comparative genomics of the Campylobacter concisus group.</title>
        <authorList>
            <person name="Miller W.G."/>
            <person name="Yee E."/>
            <person name="Chapman M.H."/>
            <person name="Huynh S."/>
            <person name="Bono J.L."/>
            <person name="On S.L.W."/>
            <person name="StLeger J."/>
            <person name="Foster G."/>
            <person name="Parker C.T."/>
        </authorList>
    </citation>
    <scope>NUCLEOTIDE SEQUENCE [LARGE SCALE GENOMIC DNA]</scope>
    <source>
        <strain evidence="2 3">CCUG 21559</strain>
    </source>
</reference>
<feature type="transmembrane region" description="Helical" evidence="1">
    <location>
        <begin position="323"/>
        <end position="342"/>
    </location>
</feature>
<dbReference type="EMBL" id="CP012542">
    <property type="protein sequence ID" value="QCD45700.1"/>
    <property type="molecule type" value="Genomic_DNA"/>
</dbReference>
<evidence type="ECO:0000313" key="3">
    <source>
        <dbReference type="Proteomes" id="UP000503264"/>
    </source>
</evidence>
<keyword evidence="3" id="KW-1185">Reference proteome</keyword>
<keyword evidence="1" id="KW-1133">Transmembrane helix</keyword>
<feature type="transmembrane region" description="Helical" evidence="1">
    <location>
        <begin position="632"/>
        <end position="649"/>
    </location>
</feature>
<feature type="transmembrane region" description="Helical" evidence="1">
    <location>
        <begin position="550"/>
        <end position="570"/>
    </location>
</feature>
<feature type="transmembrane region" description="Helical" evidence="1">
    <location>
        <begin position="297"/>
        <end position="317"/>
    </location>
</feature>
<keyword evidence="1" id="KW-0812">Transmembrane</keyword>